<name>A0A1E3NHW6_9ASCO</name>
<dbReference type="CDD" id="cd22884">
    <property type="entry name" value="TOM22"/>
    <property type="match status" value="1"/>
</dbReference>
<reference evidence="14 15" key="1">
    <citation type="journal article" date="2016" name="Proc. Natl. Acad. Sci. U.S.A.">
        <title>Comparative genomics of biotechnologically important yeasts.</title>
        <authorList>
            <person name="Riley R."/>
            <person name="Haridas S."/>
            <person name="Wolfe K.H."/>
            <person name="Lopes M.R."/>
            <person name="Hittinger C.T."/>
            <person name="Goeker M."/>
            <person name="Salamov A.A."/>
            <person name="Wisecaver J.H."/>
            <person name="Long T.M."/>
            <person name="Calvey C.H."/>
            <person name="Aerts A.L."/>
            <person name="Barry K.W."/>
            <person name="Choi C."/>
            <person name="Clum A."/>
            <person name="Coughlan A.Y."/>
            <person name="Deshpande S."/>
            <person name="Douglass A.P."/>
            <person name="Hanson S.J."/>
            <person name="Klenk H.-P."/>
            <person name="LaButti K.M."/>
            <person name="Lapidus A."/>
            <person name="Lindquist E.A."/>
            <person name="Lipzen A.M."/>
            <person name="Meier-Kolthoff J.P."/>
            <person name="Ohm R.A."/>
            <person name="Otillar R.P."/>
            <person name="Pangilinan J.L."/>
            <person name="Peng Y."/>
            <person name="Rokas A."/>
            <person name="Rosa C.A."/>
            <person name="Scheuner C."/>
            <person name="Sibirny A.A."/>
            <person name="Slot J.C."/>
            <person name="Stielow J.B."/>
            <person name="Sun H."/>
            <person name="Kurtzman C.P."/>
            <person name="Blackwell M."/>
            <person name="Grigoriev I.V."/>
            <person name="Jeffries T.W."/>
        </authorList>
    </citation>
    <scope>NUCLEOTIDE SEQUENCE [LARGE SCALE GENOMIC DNA]</scope>
    <source>
        <strain evidence="14 15">NRRL Y-2026</strain>
    </source>
</reference>
<evidence type="ECO:0000256" key="6">
    <source>
        <dbReference type="ARBA" id="ARBA00022927"/>
    </source>
</evidence>
<gene>
    <name evidence="14" type="ORF">PICMEDRAFT_144168</name>
</gene>
<evidence type="ECO:0000256" key="10">
    <source>
        <dbReference type="ARBA" id="ARBA00023136"/>
    </source>
</evidence>
<dbReference type="AlphaFoldDB" id="A0A1E3NHW6"/>
<evidence type="ECO:0000313" key="15">
    <source>
        <dbReference type="Proteomes" id="UP000094455"/>
    </source>
</evidence>
<dbReference type="STRING" id="763406.A0A1E3NHW6"/>
<keyword evidence="11" id="KW-0675">Receptor</keyword>
<feature type="coiled-coil region" evidence="12">
    <location>
        <begin position="15"/>
        <end position="54"/>
    </location>
</feature>
<keyword evidence="12" id="KW-0175">Coiled coil</keyword>
<evidence type="ECO:0000256" key="1">
    <source>
        <dbReference type="ARBA" id="ARBA00004572"/>
    </source>
</evidence>
<accession>A0A1E3NHW6</accession>
<feature type="region of interest" description="Disordered" evidence="13">
    <location>
        <begin position="70"/>
        <end position="97"/>
    </location>
</feature>
<feature type="compositionally biased region" description="Acidic residues" evidence="13">
    <location>
        <begin position="75"/>
        <end position="97"/>
    </location>
</feature>
<comment type="similarity">
    <text evidence="2">Belongs to the Tom22 family.</text>
</comment>
<evidence type="ECO:0000256" key="9">
    <source>
        <dbReference type="ARBA" id="ARBA00023128"/>
    </source>
</evidence>
<comment type="subcellular location">
    <subcellularLocation>
        <location evidence="1">Mitochondrion outer membrane</location>
        <topology evidence="1">Single-pass membrane protein</topology>
    </subcellularLocation>
</comment>
<evidence type="ECO:0000256" key="7">
    <source>
        <dbReference type="ARBA" id="ARBA00022989"/>
    </source>
</evidence>
<dbReference type="Pfam" id="PF04281">
    <property type="entry name" value="Tom22"/>
    <property type="match status" value="1"/>
</dbReference>
<dbReference type="GO" id="GO:0005741">
    <property type="term" value="C:mitochondrial outer membrane"/>
    <property type="evidence" value="ECO:0007669"/>
    <property type="project" value="UniProtKB-SubCell"/>
</dbReference>
<keyword evidence="7" id="KW-1133">Transmembrane helix</keyword>
<evidence type="ECO:0000256" key="12">
    <source>
        <dbReference type="SAM" id="Coils"/>
    </source>
</evidence>
<dbReference type="GeneID" id="30177053"/>
<evidence type="ECO:0000256" key="2">
    <source>
        <dbReference type="ARBA" id="ARBA00009874"/>
    </source>
</evidence>
<evidence type="ECO:0000256" key="5">
    <source>
        <dbReference type="ARBA" id="ARBA00022787"/>
    </source>
</evidence>
<dbReference type="PANTHER" id="PTHR12504:SF0">
    <property type="entry name" value="MITOCHONDRIAL IMPORT RECEPTOR SUBUNIT TOM22 HOMOLOG"/>
    <property type="match status" value="1"/>
</dbReference>
<evidence type="ECO:0000256" key="3">
    <source>
        <dbReference type="ARBA" id="ARBA00022448"/>
    </source>
</evidence>
<dbReference type="GO" id="GO:0006886">
    <property type="term" value="P:intracellular protein transport"/>
    <property type="evidence" value="ECO:0007669"/>
    <property type="project" value="InterPro"/>
</dbReference>
<evidence type="ECO:0000256" key="11">
    <source>
        <dbReference type="ARBA" id="ARBA00023170"/>
    </source>
</evidence>
<keyword evidence="5" id="KW-1000">Mitochondrion outer membrane</keyword>
<evidence type="ECO:0000256" key="8">
    <source>
        <dbReference type="ARBA" id="ARBA00023010"/>
    </source>
</evidence>
<proteinExistence type="inferred from homology"/>
<keyword evidence="8" id="KW-0811">Translocation</keyword>
<evidence type="ECO:0000313" key="14">
    <source>
        <dbReference type="EMBL" id="ODQ45740.1"/>
    </source>
</evidence>
<keyword evidence="9" id="KW-0496">Mitochondrion</keyword>
<dbReference type="EMBL" id="KV454004">
    <property type="protein sequence ID" value="ODQ45740.1"/>
    <property type="molecule type" value="Genomic_DNA"/>
</dbReference>
<organism evidence="14 15">
    <name type="scientific">Pichia membranifaciens NRRL Y-2026</name>
    <dbReference type="NCBI Taxonomy" id="763406"/>
    <lineage>
        <taxon>Eukaryota</taxon>
        <taxon>Fungi</taxon>
        <taxon>Dikarya</taxon>
        <taxon>Ascomycota</taxon>
        <taxon>Saccharomycotina</taxon>
        <taxon>Pichiomycetes</taxon>
        <taxon>Pichiales</taxon>
        <taxon>Pichiaceae</taxon>
        <taxon>Pichia</taxon>
    </lineage>
</organism>
<dbReference type="InterPro" id="IPR005683">
    <property type="entry name" value="Tom22"/>
</dbReference>
<dbReference type="RefSeq" id="XP_019016853.1">
    <property type="nucleotide sequence ID" value="XM_019160366.1"/>
</dbReference>
<keyword evidence="4" id="KW-0812">Transmembrane</keyword>
<keyword evidence="15" id="KW-1185">Reference proteome</keyword>
<sequence>MAEVSETVYTPQEVEATLEQAVASAESQIEDLIAQEAEVEDEAALDAAAEAEADAVANAVLNEAVAEVEKKFANDEDDDEDDEDEDSDYDDDDFDPADETVLERIEALKDIFSPKQRAFVTNTVSAVVSGSKTLTLNLGSALWYVATTSMLVGVPLAVAILNETQLTELEKELNGAGMGVAAPAAAPAVEEKN</sequence>
<evidence type="ECO:0000256" key="4">
    <source>
        <dbReference type="ARBA" id="ARBA00022692"/>
    </source>
</evidence>
<keyword evidence="6" id="KW-0653">Protein transport</keyword>
<evidence type="ECO:0008006" key="16">
    <source>
        <dbReference type="Google" id="ProtNLM"/>
    </source>
</evidence>
<dbReference type="OrthoDB" id="10016939at2759"/>
<keyword evidence="3" id="KW-0813">Transport</keyword>
<evidence type="ECO:0000256" key="13">
    <source>
        <dbReference type="SAM" id="MobiDB-lite"/>
    </source>
</evidence>
<dbReference type="Proteomes" id="UP000094455">
    <property type="component" value="Unassembled WGS sequence"/>
</dbReference>
<keyword evidence="10" id="KW-0472">Membrane</keyword>
<dbReference type="PANTHER" id="PTHR12504">
    <property type="entry name" value="MITOCHONDRIAL IMPORT RECEPTOR SUBUNIT TOM22"/>
    <property type="match status" value="1"/>
</dbReference>
<protein>
    <recommendedName>
        <fullName evidence="16">Mitochondrial import receptor subunit</fullName>
    </recommendedName>
</protein>